<protein>
    <recommendedName>
        <fullName evidence="3">Sporulation membrane protein YtrI C-terminal domain-containing protein</fullName>
    </recommendedName>
</protein>
<name>A0A3Q8X4F9_9BACL</name>
<feature type="transmembrane region" description="Helical" evidence="2">
    <location>
        <begin position="12"/>
        <end position="38"/>
    </location>
</feature>
<dbReference type="Proteomes" id="UP000272528">
    <property type="component" value="Chromosome"/>
</dbReference>
<feature type="domain" description="Sporulation membrane protein YtrI C-terminal" evidence="3">
    <location>
        <begin position="92"/>
        <end position="162"/>
    </location>
</feature>
<keyword evidence="2" id="KW-0472">Membrane</keyword>
<organism evidence="4 5">
    <name type="scientific">Paenibacillus albus</name>
    <dbReference type="NCBI Taxonomy" id="2495582"/>
    <lineage>
        <taxon>Bacteria</taxon>
        <taxon>Bacillati</taxon>
        <taxon>Bacillota</taxon>
        <taxon>Bacilli</taxon>
        <taxon>Bacillales</taxon>
        <taxon>Paenibacillaceae</taxon>
        <taxon>Paenibacillus</taxon>
    </lineage>
</organism>
<reference evidence="5" key="1">
    <citation type="submission" date="2018-12" db="EMBL/GenBank/DDBJ databases">
        <title>Genome sequence of Peanibacillus sp.</title>
        <authorList>
            <person name="Subramani G."/>
            <person name="Srinivasan S."/>
            <person name="Kim M.K."/>
        </authorList>
    </citation>
    <scope>NUCLEOTIDE SEQUENCE [LARGE SCALE GENOMIC DNA]</scope>
    <source>
        <strain evidence="5">18JY67-1</strain>
    </source>
</reference>
<keyword evidence="1" id="KW-0175">Coiled coil</keyword>
<evidence type="ECO:0000313" key="5">
    <source>
        <dbReference type="Proteomes" id="UP000272528"/>
    </source>
</evidence>
<dbReference type="KEGG" id="palb:EJC50_11590"/>
<accession>A0A3Q8X4F9</accession>
<keyword evidence="2" id="KW-0812">Transmembrane</keyword>
<dbReference type="AlphaFoldDB" id="A0A3Q8X4F9"/>
<sequence>MRVPPFERYTRLVQACAFVVLGAILGAMAYHAVFFMSFNALRDSNTELEDKLIEYEDRVEKLNKFKDQHTVIKTIQPILLDNRASDSPALTDEQLKLELKDKLRKDLSVFVGTSIYKINANGELGRELMDNKVYLLTSGKEFTVEIRTMLVVDNVLQVWFKAMPYDPDRSHN</sequence>
<dbReference type="InterPro" id="IPR058620">
    <property type="entry name" value="YtrI_C"/>
</dbReference>
<gene>
    <name evidence="4" type="ORF">EJC50_11590</name>
</gene>
<proteinExistence type="predicted"/>
<keyword evidence="5" id="KW-1185">Reference proteome</keyword>
<evidence type="ECO:0000259" key="3">
    <source>
        <dbReference type="Pfam" id="PF26347"/>
    </source>
</evidence>
<evidence type="ECO:0000256" key="2">
    <source>
        <dbReference type="SAM" id="Phobius"/>
    </source>
</evidence>
<feature type="coiled-coil region" evidence="1">
    <location>
        <begin position="38"/>
        <end position="65"/>
    </location>
</feature>
<keyword evidence="2" id="KW-1133">Transmembrane helix</keyword>
<dbReference type="Pfam" id="PF26347">
    <property type="entry name" value="YtrI_sporulation"/>
    <property type="match status" value="1"/>
</dbReference>
<dbReference type="OrthoDB" id="2655161at2"/>
<evidence type="ECO:0000256" key="1">
    <source>
        <dbReference type="SAM" id="Coils"/>
    </source>
</evidence>
<evidence type="ECO:0000313" key="4">
    <source>
        <dbReference type="EMBL" id="AZN40223.1"/>
    </source>
</evidence>
<dbReference type="RefSeq" id="WP_126015459.1">
    <property type="nucleotide sequence ID" value="NZ_CP034437.1"/>
</dbReference>
<dbReference type="EMBL" id="CP034437">
    <property type="protein sequence ID" value="AZN40223.1"/>
    <property type="molecule type" value="Genomic_DNA"/>
</dbReference>